<accession>A0A226EB23</accession>
<comment type="caution">
    <text evidence="2">The sequence shown here is derived from an EMBL/GenBank/DDBJ whole genome shotgun (WGS) entry which is preliminary data.</text>
</comment>
<keyword evidence="1" id="KW-1133">Transmembrane helix</keyword>
<protein>
    <submittedName>
        <fullName evidence="2">Uncharacterized protein</fullName>
    </submittedName>
</protein>
<evidence type="ECO:0000313" key="2">
    <source>
        <dbReference type="EMBL" id="OXA53856.1"/>
    </source>
</evidence>
<dbReference type="AlphaFoldDB" id="A0A226EB23"/>
<keyword evidence="1" id="KW-0812">Transmembrane</keyword>
<evidence type="ECO:0000256" key="1">
    <source>
        <dbReference type="SAM" id="Phobius"/>
    </source>
</evidence>
<feature type="transmembrane region" description="Helical" evidence="1">
    <location>
        <begin position="347"/>
        <end position="368"/>
    </location>
</feature>
<dbReference type="EMBL" id="LNIX01000005">
    <property type="protein sequence ID" value="OXA53856.1"/>
    <property type="molecule type" value="Genomic_DNA"/>
</dbReference>
<organism evidence="2 3">
    <name type="scientific">Folsomia candida</name>
    <name type="common">Springtail</name>
    <dbReference type="NCBI Taxonomy" id="158441"/>
    <lineage>
        <taxon>Eukaryota</taxon>
        <taxon>Metazoa</taxon>
        <taxon>Ecdysozoa</taxon>
        <taxon>Arthropoda</taxon>
        <taxon>Hexapoda</taxon>
        <taxon>Collembola</taxon>
        <taxon>Entomobryomorpha</taxon>
        <taxon>Isotomoidea</taxon>
        <taxon>Isotomidae</taxon>
        <taxon>Proisotominae</taxon>
        <taxon>Folsomia</taxon>
    </lineage>
</organism>
<keyword evidence="3" id="KW-1185">Reference proteome</keyword>
<reference evidence="2 3" key="1">
    <citation type="submission" date="2015-12" db="EMBL/GenBank/DDBJ databases">
        <title>The genome of Folsomia candida.</title>
        <authorList>
            <person name="Faddeeva A."/>
            <person name="Derks M.F."/>
            <person name="Anvar Y."/>
            <person name="Smit S."/>
            <person name="Van Straalen N."/>
            <person name="Roelofs D."/>
        </authorList>
    </citation>
    <scope>NUCLEOTIDE SEQUENCE [LARGE SCALE GENOMIC DNA]</scope>
    <source>
        <strain evidence="2 3">VU population</strain>
        <tissue evidence="2">Whole body</tissue>
    </source>
</reference>
<proteinExistence type="predicted"/>
<gene>
    <name evidence="2" type="ORF">Fcan01_10794</name>
</gene>
<evidence type="ECO:0000313" key="3">
    <source>
        <dbReference type="Proteomes" id="UP000198287"/>
    </source>
</evidence>
<feature type="transmembrane region" description="Helical" evidence="1">
    <location>
        <begin position="604"/>
        <end position="628"/>
    </location>
</feature>
<dbReference type="Proteomes" id="UP000198287">
    <property type="component" value="Unassembled WGS sequence"/>
</dbReference>
<name>A0A226EB23_FOLCA</name>
<sequence>MTLAASVITNFNQFLTPFSTCLIHLINYEGIDFDGFSHPVVLSRYDVLSETVIRKKPRTKPFQNGINKNGTNQFNKSINTGDETLTFYDETVQIVYLQLQFCIGIETPYTYQPYRFEVLVEHAGYNRSLWIPITDDHLICSGAQTVGILTLSETTSAILSSSLLWRNGKTNCFGELIPFTNWETSSPQKMEQFLSKQGSLLDANSLPWLLLNGRGRQPRRDIGTMHKLADAVRRGVLTFQNMHLLTQSLRNAELGVELILFFNTISKNASYLFLEEIYYKVRQDYCQKRLTALGPPNAVRLHTHPRVELLIDTIFFAERKDVLNCIACSIPEIELMSFSGLISAYDIPSWIFLVGTYIIFGAFVAFTTTKCGSLTGQKDGGKLVLKEGPFYMGVKVFLEQGIDISDCHKKISYIYTNCTFGPWILGAVVLSNAYRGENISKIAAPLPPIPIKGFAELVARNFTVYTPVDQVVRTIQMFPGCKNLLEGKDNYTWGNLIQDECEEKGVAYVGWSNDIRRVKNELGKVRYAREIGGSFISVGEEDFFSRYNGWDVEGFVGNEILIRIWQLKESGIAGELRRLYYFRSEYSDMVVKVRSIRGVKAVTMGSNIATVFVLLGGAMVGASCAFGWEVRVGLRDAVWLGVYTILKVGRDVMKIFKKLGWKGRFRRNMKLWEA</sequence>
<keyword evidence="1" id="KW-0472">Membrane</keyword>